<dbReference type="EMBL" id="JTDF01002403">
    <property type="protein sequence ID" value="KAF8568828.1"/>
    <property type="molecule type" value="Genomic_DNA"/>
</dbReference>
<dbReference type="InterPro" id="IPR010492">
    <property type="entry name" value="GINS_Psf3"/>
</dbReference>
<dbReference type="InterPro" id="IPR036224">
    <property type="entry name" value="GINS_bundle-like_dom_sf"/>
</dbReference>
<dbReference type="AlphaFoldDB" id="A0A8T0DP78"/>
<dbReference type="SUPFAM" id="SSF160059">
    <property type="entry name" value="PriA/YqbF domain"/>
    <property type="match status" value="1"/>
</dbReference>
<evidence type="ECO:0000313" key="2">
    <source>
        <dbReference type="EMBL" id="KAF8568828.1"/>
    </source>
</evidence>
<dbReference type="CDD" id="cd11713">
    <property type="entry name" value="GINS_A_psf3"/>
    <property type="match status" value="1"/>
</dbReference>
<evidence type="ECO:0000256" key="1">
    <source>
        <dbReference type="RuleBase" id="RU367161"/>
    </source>
</evidence>
<dbReference type="PANTHER" id="PTHR22768:SF0">
    <property type="entry name" value="DNA REPLICATION COMPLEX GINS PROTEIN PSF3"/>
    <property type="match status" value="1"/>
</dbReference>
<accession>A0A8T0DP78</accession>
<dbReference type="GO" id="GO:0000811">
    <property type="term" value="C:GINS complex"/>
    <property type="evidence" value="ECO:0007669"/>
    <property type="project" value="UniProtKB-UniRule"/>
</dbReference>
<dbReference type="GO" id="GO:1902975">
    <property type="term" value="P:mitotic DNA replication initiation"/>
    <property type="evidence" value="ECO:0007669"/>
    <property type="project" value="TreeGrafter"/>
</dbReference>
<dbReference type="PANTHER" id="PTHR22768">
    <property type="entry name" value="DNA REPLICATION COMPLEX GINS PROTEIN PSF3"/>
    <property type="match status" value="1"/>
</dbReference>
<sequence length="283" mass="31863">MLSVIDCYCYVNLSIYNPAAYFTVLFGELIFLHSDEYTHRQPSFIDFDHTLSLTHAGAYLNLDDIIASSERTSCRLRVTLPGLAPLLLSDATNGSANQTHEAADSEETENRVQLDVPAGTKLELPVWLAVALGSGRRQLLSVDVPLIYRDAFAEVFDADPCVVDLRRKAPYYYMLLCTLLNLEVTKVGQIADTAARVFQTRMRYVMNAALNASRQDTLFSTSKLDNLEMALFRIGQSDRIRIERWTVRHEDKIEPAAQLKTLLAQSQSKRIRSLVEPNLTDIS</sequence>
<comment type="function">
    <text evidence="1">The GINS complex plays an essential role in the initiation of DNA replication.</text>
</comment>
<keyword evidence="3" id="KW-1185">Reference proteome</keyword>
<protein>
    <recommendedName>
        <fullName evidence="1">DNA replication complex GINS protein PSF3</fullName>
    </recommendedName>
</protein>
<dbReference type="OrthoDB" id="10251744at2759"/>
<dbReference type="SUPFAM" id="SSF158573">
    <property type="entry name" value="GINS helical bundle-like"/>
    <property type="match status" value="1"/>
</dbReference>
<keyword evidence="1" id="KW-0235">DNA replication</keyword>
<organism evidence="2 3">
    <name type="scientific">Paragonimus westermani</name>
    <dbReference type="NCBI Taxonomy" id="34504"/>
    <lineage>
        <taxon>Eukaryota</taxon>
        <taxon>Metazoa</taxon>
        <taxon>Spiralia</taxon>
        <taxon>Lophotrochozoa</taxon>
        <taxon>Platyhelminthes</taxon>
        <taxon>Trematoda</taxon>
        <taxon>Digenea</taxon>
        <taxon>Plagiorchiida</taxon>
        <taxon>Troglotremata</taxon>
        <taxon>Troglotrematidae</taxon>
        <taxon>Paragonimus</taxon>
    </lineage>
</organism>
<comment type="similarity">
    <text evidence="1">Belongs to the GINS3/PSF3 family.</text>
</comment>
<name>A0A8T0DP78_9TREM</name>
<comment type="subunit">
    <text evidence="1">Component of the GINS complex.</text>
</comment>
<proteinExistence type="inferred from homology"/>
<comment type="subcellular location">
    <subcellularLocation>
        <location evidence="1">Nucleus</location>
    </subcellularLocation>
</comment>
<gene>
    <name evidence="2" type="ORF">P879_01086</name>
</gene>
<evidence type="ECO:0000313" key="3">
    <source>
        <dbReference type="Proteomes" id="UP000699462"/>
    </source>
</evidence>
<dbReference type="Gene3D" id="1.20.58.2050">
    <property type="match status" value="1"/>
</dbReference>
<reference evidence="2 3" key="1">
    <citation type="submission" date="2019-07" db="EMBL/GenBank/DDBJ databases">
        <title>Annotation for the trematode Paragonimus westermani.</title>
        <authorList>
            <person name="Choi Y.-J."/>
        </authorList>
    </citation>
    <scope>NUCLEOTIDE SEQUENCE [LARGE SCALE GENOMIC DNA]</scope>
    <source>
        <strain evidence="2">180907_Pwestermani</strain>
    </source>
</reference>
<dbReference type="InterPro" id="IPR038437">
    <property type="entry name" value="GINS_Psf3_sf"/>
</dbReference>
<dbReference type="Proteomes" id="UP000699462">
    <property type="component" value="Unassembled WGS sequence"/>
</dbReference>
<comment type="caution">
    <text evidence="2">The sequence shown here is derived from an EMBL/GenBank/DDBJ whole genome shotgun (WGS) entry which is preliminary data.</text>
</comment>
<dbReference type="CDD" id="cd21693">
    <property type="entry name" value="GINS_B_Psf3"/>
    <property type="match status" value="1"/>
</dbReference>
<keyword evidence="1" id="KW-0539">Nucleus</keyword>